<dbReference type="InterPro" id="IPR036942">
    <property type="entry name" value="Beta-barrel_TonB_sf"/>
</dbReference>
<dbReference type="EMBL" id="JACIDB010000007">
    <property type="protein sequence ID" value="MBB3876598.1"/>
    <property type="molecule type" value="Genomic_DNA"/>
</dbReference>
<dbReference type="PANTHER" id="PTHR32552:SF81">
    <property type="entry name" value="TONB-DEPENDENT OUTER MEMBRANE RECEPTOR"/>
    <property type="match status" value="1"/>
</dbReference>
<keyword evidence="15" id="KW-1185">Reference proteome</keyword>
<comment type="caution">
    <text evidence="14">The sequence shown here is derived from an EMBL/GenBank/DDBJ whole genome shotgun (WGS) entry which is preliminary data.</text>
</comment>
<accession>A0AAW3TSE8</accession>
<gene>
    <name evidence="14" type="ORF">GGR47_002857</name>
</gene>
<evidence type="ECO:0000256" key="10">
    <source>
        <dbReference type="ARBA" id="ARBA00023237"/>
    </source>
</evidence>
<keyword evidence="5" id="KW-0812">Transmembrane</keyword>
<evidence type="ECO:0000256" key="7">
    <source>
        <dbReference type="ARBA" id="ARBA00023065"/>
    </source>
</evidence>
<organism evidence="14 15">
    <name type="scientific">Sphingomonas aquatilis</name>
    <dbReference type="NCBI Taxonomy" id="93063"/>
    <lineage>
        <taxon>Bacteria</taxon>
        <taxon>Pseudomonadati</taxon>
        <taxon>Pseudomonadota</taxon>
        <taxon>Alphaproteobacteria</taxon>
        <taxon>Sphingomonadales</taxon>
        <taxon>Sphingomonadaceae</taxon>
        <taxon>Sphingomonas</taxon>
    </lineage>
</organism>
<dbReference type="AlphaFoldDB" id="A0AAW3TSE8"/>
<keyword evidence="2" id="KW-0813">Transport</keyword>
<dbReference type="InterPro" id="IPR039426">
    <property type="entry name" value="TonB-dep_rcpt-like"/>
</dbReference>
<evidence type="ECO:0000313" key="14">
    <source>
        <dbReference type="EMBL" id="MBB3876598.1"/>
    </source>
</evidence>
<dbReference type="InterPro" id="IPR012910">
    <property type="entry name" value="Plug_dom"/>
</dbReference>
<keyword evidence="4" id="KW-0410">Iron transport</keyword>
<keyword evidence="14" id="KW-0675">Receptor</keyword>
<evidence type="ECO:0000256" key="2">
    <source>
        <dbReference type="ARBA" id="ARBA00022448"/>
    </source>
</evidence>
<comment type="similarity">
    <text evidence="11">Belongs to the TonB-dependent receptor family.</text>
</comment>
<dbReference type="SUPFAM" id="SSF56935">
    <property type="entry name" value="Porins"/>
    <property type="match status" value="1"/>
</dbReference>
<evidence type="ECO:0000256" key="6">
    <source>
        <dbReference type="ARBA" id="ARBA00023004"/>
    </source>
</evidence>
<dbReference type="RefSeq" id="WP_147035933.1">
    <property type="nucleotide sequence ID" value="NZ_JACIDB010000007.1"/>
</dbReference>
<dbReference type="Pfam" id="PF07715">
    <property type="entry name" value="Plug"/>
    <property type="match status" value="1"/>
</dbReference>
<evidence type="ECO:0000256" key="1">
    <source>
        <dbReference type="ARBA" id="ARBA00004571"/>
    </source>
</evidence>
<name>A0AAW3TSE8_9SPHN</name>
<proteinExistence type="inferred from homology"/>
<keyword evidence="8 11" id="KW-0798">TonB box</keyword>
<dbReference type="Gene3D" id="2.40.170.20">
    <property type="entry name" value="TonB-dependent receptor, beta-barrel domain"/>
    <property type="match status" value="1"/>
</dbReference>
<evidence type="ECO:0000256" key="9">
    <source>
        <dbReference type="ARBA" id="ARBA00023136"/>
    </source>
</evidence>
<keyword evidence="6" id="KW-0408">Iron</keyword>
<reference evidence="14 15" key="1">
    <citation type="submission" date="2020-08" db="EMBL/GenBank/DDBJ databases">
        <title>Genomic Encyclopedia of Type Strains, Phase IV (KMG-IV): sequencing the most valuable type-strain genomes for metagenomic binning, comparative biology and taxonomic classification.</title>
        <authorList>
            <person name="Goeker M."/>
        </authorList>
    </citation>
    <scope>NUCLEOTIDE SEQUENCE [LARGE SCALE GENOMIC DNA]</scope>
    <source>
        <strain evidence="14 15">DSM 15581</strain>
    </source>
</reference>
<dbReference type="GO" id="GO:0009279">
    <property type="term" value="C:cell outer membrane"/>
    <property type="evidence" value="ECO:0007669"/>
    <property type="project" value="UniProtKB-SubCell"/>
</dbReference>
<dbReference type="PANTHER" id="PTHR32552">
    <property type="entry name" value="FERRICHROME IRON RECEPTOR-RELATED"/>
    <property type="match status" value="1"/>
</dbReference>
<keyword evidence="3" id="KW-1134">Transmembrane beta strand</keyword>
<dbReference type="Pfam" id="PF00593">
    <property type="entry name" value="TonB_dep_Rec_b-barrel"/>
    <property type="match status" value="1"/>
</dbReference>
<keyword evidence="7" id="KW-0406">Ion transport</keyword>
<evidence type="ECO:0000256" key="4">
    <source>
        <dbReference type="ARBA" id="ARBA00022496"/>
    </source>
</evidence>
<sequence length="758" mass="80773">MRYIWPIAPLVSLAAVPVAAESGRYRLDIDARDLTAALAQLSAQAHISIARDGALPRLAPVRLRGRMTAEDALARLLDPLGWEAVRVAPQAYRLRPRAVPVVTAPVEEPPPPDIVVTGRKRDEVMSTIPAPVAILRPGMVGGGAIGTTRDVARAVDGLTLTGAGPGADRLFLRGIADSVFNGFSQSPVSVQLDDVRIAFDGADPALRLVDVARVEILKGPQGPLYGTGALGGVYRIVTNRPVLDRVEADMGVGLSGVAGGGIGPSGQGVVNMPLIHDRLGLRIVGYGAVDPGWIYDDDGRRNLNRTLTRGARIALRVAPVGSWLIDASAVRQAIDGRDTSYVDRADAYRRSVPTAEPYQARLSHYQGSITGPIGALRLTVATGLTTQSQSQRYDGGVLTPGVPIAIYNDRMLRVVDQEIRVNSAEGGGLVWVAGAAFLSTRTEGDLVGLARNGIVTRRGAASRAVTEAAVFADGSAALTAHWRLGLGLRVFGAGTRNDSFGIDRAVGRAPAEIGLTPNVSLSYTPDPGRIVYARIATAYRPGGLNTDDGVTRRYASDRVRAIDLGGRMRLLGGRLGIDGNLFLTRWSDIQSDYRRPEGWIGTRNAGHASIVGLDASIDWQATEEGWRIAAGGVAQRPRRRDGPSRYLPLVPDLSARLAVSRAQTLGGWQVVPRLTAELTGATHLGLDGPDDRRMPARVIGRFGVVGQSHQLKLALDVDNLTGVRADTLAFGNPFAATTARYYTPYRPRTLTLSATRRF</sequence>
<feature type="domain" description="TonB-dependent receptor-like beta-barrel" evidence="12">
    <location>
        <begin position="323"/>
        <end position="720"/>
    </location>
</feature>
<evidence type="ECO:0000259" key="13">
    <source>
        <dbReference type="Pfam" id="PF07715"/>
    </source>
</evidence>
<keyword evidence="9 11" id="KW-0472">Membrane</keyword>
<evidence type="ECO:0000313" key="15">
    <source>
        <dbReference type="Proteomes" id="UP000528945"/>
    </source>
</evidence>
<comment type="subcellular location">
    <subcellularLocation>
        <location evidence="1">Cell outer membrane</location>
        <topology evidence="1">Multi-pass membrane protein</topology>
    </subcellularLocation>
</comment>
<evidence type="ECO:0000256" key="8">
    <source>
        <dbReference type="ARBA" id="ARBA00023077"/>
    </source>
</evidence>
<evidence type="ECO:0000256" key="3">
    <source>
        <dbReference type="ARBA" id="ARBA00022452"/>
    </source>
</evidence>
<dbReference type="Proteomes" id="UP000528945">
    <property type="component" value="Unassembled WGS sequence"/>
</dbReference>
<evidence type="ECO:0000256" key="11">
    <source>
        <dbReference type="RuleBase" id="RU003357"/>
    </source>
</evidence>
<evidence type="ECO:0000259" key="12">
    <source>
        <dbReference type="Pfam" id="PF00593"/>
    </source>
</evidence>
<dbReference type="InterPro" id="IPR000531">
    <property type="entry name" value="Beta-barrel_TonB"/>
</dbReference>
<dbReference type="GO" id="GO:0006826">
    <property type="term" value="P:iron ion transport"/>
    <property type="evidence" value="ECO:0007669"/>
    <property type="project" value="UniProtKB-KW"/>
</dbReference>
<keyword evidence="10" id="KW-0998">Cell outer membrane</keyword>
<protein>
    <submittedName>
        <fullName evidence="14">Outer membrane receptor protein involved in Fe transport</fullName>
    </submittedName>
</protein>
<dbReference type="Gene3D" id="3.55.50.30">
    <property type="match status" value="1"/>
</dbReference>
<evidence type="ECO:0000256" key="5">
    <source>
        <dbReference type="ARBA" id="ARBA00022692"/>
    </source>
</evidence>
<feature type="domain" description="TonB-dependent receptor plug" evidence="13">
    <location>
        <begin position="129"/>
        <end position="233"/>
    </location>
</feature>